<reference evidence="1 2" key="2">
    <citation type="journal article" date="2014" name="J. Gen. Appl. Microbiol.">
        <title>The early diverging ascomycetous budding yeast Saitoella complicata has three histone deacetylases belonging to the Clr6, Hos2, and Rpd3 lineages.</title>
        <authorList>
            <person name="Nishida H."/>
            <person name="Matsumoto T."/>
            <person name="Kondo S."/>
            <person name="Hamamoto M."/>
            <person name="Yoshikawa H."/>
        </authorList>
    </citation>
    <scope>NUCLEOTIDE SEQUENCE [LARGE SCALE GENOMIC DNA]</scope>
    <source>
        <strain evidence="1 2">NRRL Y-17804</strain>
    </source>
</reference>
<comment type="caution">
    <text evidence="1">The sequence shown here is derived from an EMBL/GenBank/DDBJ whole genome shotgun (WGS) entry which is preliminary data.</text>
</comment>
<keyword evidence="2" id="KW-1185">Reference proteome</keyword>
<dbReference type="Gene3D" id="1.25.40.10">
    <property type="entry name" value="Tetratricopeptide repeat domain"/>
    <property type="match status" value="1"/>
</dbReference>
<dbReference type="InterPro" id="IPR002885">
    <property type="entry name" value="PPR_rpt"/>
</dbReference>
<protein>
    <submittedName>
        <fullName evidence="1">Uncharacterized protein</fullName>
    </submittedName>
</protein>
<dbReference type="RefSeq" id="XP_019021002.1">
    <property type="nucleotide sequence ID" value="XM_019166516.1"/>
</dbReference>
<sequence length="399" mass="43984">MLSRIQRHFSTTSNAGKSVFSALQSFVASLDPVLPEPLPAKEEQQVRHLAKSAFLCALETVGEAPKQATHDHFSSVFQKSIFGGAESAERVAKEKKAVYEDNVRRILAGDAVKETQRVLKEGTFSMKLLPTIMGHEKLREKVQLKEILQSMRQRGFLPEDTASDAVLVLNKIFQLQSGVPKYAASSIRRHALQWMSEGSAPGLAVLVRCACRKNGVSVGFEMFKDILSRTIGGNARVVLTAMLAECRASGDRDTAWDALSLWGEELDRFGLERRVSGISPLLNAQLARWFVESGRNCDVDRAWRLIKNATSHPSRTPAVSIVTVGTLVDIAKAYAAHGDYEKAEEVYHGMKSSWALHVDRKILKDLRYLLDRQELKSLLDGPRVAGLYSGLGSALAPAV</sequence>
<reference evidence="1 2" key="1">
    <citation type="journal article" date="2011" name="J. Gen. Appl. Microbiol.">
        <title>Draft genome sequencing of the enigmatic yeast Saitoella complicata.</title>
        <authorList>
            <person name="Nishida H."/>
            <person name="Hamamoto M."/>
            <person name="Sugiyama J."/>
        </authorList>
    </citation>
    <scope>NUCLEOTIDE SEQUENCE [LARGE SCALE GENOMIC DNA]</scope>
    <source>
        <strain evidence="1 2">NRRL Y-17804</strain>
    </source>
</reference>
<dbReference type="GO" id="GO:0005739">
    <property type="term" value="C:mitochondrion"/>
    <property type="evidence" value="ECO:0007669"/>
    <property type="project" value="UniProtKB-ARBA"/>
</dbReference>
<evidence type="ECO:0000313" key="2">
    <source>
        <dbReference type="Proteomes" id="UP000033140"/>
    </source>
</evidence>
<gene>
    <name evidence="1" type="ORF">G7K_1888-t1</name>
</gene>
<dbReference type="EMBL" id="BACD03000010">
    <property type="protein sequence ID" value="GAO47689.1"/>
    <property type="molecule type" value="Genomic_DNA"/>
</dbReference>
<name>A0A0E9NCX3_SAICN</name>
<dbReference type="Proteomes" id="UP000033140">
    <property type="component" value="Unassembled WGS sequence"/>
</dbReference>
<dbReference type="NCBIfam" id="TIGR00756">
    <property type="entry name" value="PPR"/>
    <property type="match status" value="1"/>
</dbReference>
<proteinExistence type="predicted"/>
<reference evidence="1 2" key="3">
    <citation type="journal article" date="2015" name="Genome Announc.">
        <title>Draft Genome Sequence of the Archiascomycetous Yeast Saitoella complicata.</title>
        <authorList>
            <person name="Yamauchi K."/>
            <person name="Kondo S."/>
            <person name="Hamamoto M."/>
            <person name="Takahashi Y."/>
            <person name="Ogura Y."/>
            <person name="Hayashi T."/>
            <person name="Nishida H."/>
        </authorList>
    </citation>
    <scope>NUCLEOTIDE SEQUENCE [LARGE SCALE GENOMIC DNA]</scope>
    <source>
        <strain evidence="1 2">NRRL Y-17804</strain>
    </source>
</reference>
<evidence type="ECO:0000313" key="1">
    <source>
        <dbReference type="EMBL" id="GAO47689.1"/>
    </source>
</evidence>
<accession>A0A0E9NCX3</accession>
<dbReference type="InterPro" id="IPR011990">
    <property type="entry name" value="TPR-like_helical_dom_sf"/>
</dbReference>
<organism evidence="1 2">
    <name type="scientific">Saitoella complicata (strain BCRC 22490 / CBS 7301 / JCM 7358 / NBRC 10748 / NRRL Y-17804)</name>
    <dbReference type="NCBI Taxonomy" id="698492"/>
    <lineage>
        <taxon>Eukaryota</taxon>
        <taxon>Fungi</taxon>
        <taxon>Dikarya</taxon>
        <taxon>Ascomycota</taxon>
        <taxon>Taphrinomycotina</taxon>
        <taxon>Taphrinomycotina incertae sedis</taxon>
        <taxon>Saitoella</taxon>
    </lineage>
</organism>
<dbReference type="AlphaFoldDB" id="A0A0E9NCX3"/>